<dbReference type="GO" id="GO:0005524">
    <property type="term" value="F:ATP binding"/>
    <property type="evidence" value="ECO:0007669"/>
    <property type="project" value="UniProtKB-KW"/>
</dbReference>
<dbReference type="FunFam" id="3.30.930.10:FF:000011">
    <property type="entry name" value="Alanine--tRNA ligase, cytoplasmic"/>
    <property type="match status" value="1"/>
</dbReference>
<evidence type="ECO:0000256" key="3">
    <source>
        <dbReference type="ARBA" id="ARBA00022555"/>
    </source>
</evidence>
<evidence type="ECO:0000256" key="1">
    <source>
        <dbReference type="ARBA" id="ARBA00008226"/>
    </source>
</evidence>
<evidence type="ECO:0000313" key="14">
    <source>
        <dbReference type="EMBL" id="VDM09923.1"/>
    </source>
</evidence>
<dbReference type="GO" id="GO:0002161">
    <property type="term" value="F:aminoacyl-tRNA deacylase activity"/>
    <property type="evidence" value="ECO:0007669"/>
    <property type="project" value="TreeGrafter"/>
</dbReference>
<keyword evidence="15" id="KW-1185">Reference proteome</keyword>
<keyword evidence="5" id="KW-0479">Metal-binding</keyword>
<dbReference type="AlphaFoldDB" id="A0A3P7DKN3"/>
<dbReference type="EC" id="6.1.1.7" evidence="2"/>
<dbReference type="PRINTS" id="PR00980">
    <property type="entry name" value="TRNASYNTHALA"/>
</dbReference>
<keyword evidence="3" id="KW-0820">tRNA-binding</keyword>
<evidence type="ECO:0000256" key="12">
    <source>
        <dbReference type="ARBA" id="ARBA00048300"/>
    </source>
</evidence>
<evidence type="ECO:0000256" key="4">
    <source>
        <dbReference type="ARBA" id="ARBA00022598"/>
    </source>
</evidence>
<dbReference type="PANTHER" id="PTHR11777:SF9">
    <property type="entry name" value="ALANINE--TRNA LIGASE, CYTOPLASMIC"/>
    <property type="match status" value="1"/>
</dbReference>
<keyword evidence="10" id="KW-0648">Protein biosynthesis</keyword>
<evidence type="ECO:0000256" key="2">
    <source>
        <dbReference type="ARBA" id="ARBA00013168"/>
    </source>
</evidence>
<name>A0A3P7DKN3_WUCBA</name>
<dbReference type="OrthoDB" id="2423964at2759"/>
<dbReference type="InterPro" id="IPR002318">
    <property type="entry name" value="Ala-tRNA-lgiase_IIc"/>
</dbReference>
<evidence type="ECO:0000256" key="11">
    <source>
        <dbReference type="ARBA" id="ARBA00023146"/>
    </source>
</evidence>
<evidence type="ECO:0000313" key="15">
    <source>
        <dbReference type="Proteomes" id="UP000270924"/>
    </source>
</evidence>
<evidence type="ECO:0000256" key="6">
    <source>
        <dbReference type="ARBA" id="ARBA00022741"/>
    </source>
</evidence>
<dbReference type="InterPro" id="IPR018164">
    <property type="entry name" value="Ala-tRNA-synth_IIc_N"/>
</dbReference>
<organism evidence="14 15">
    <name type="scientific">Wuchereria bancrofti</name>
    <dbReference type="NCBI Taxonomy" id="6293"/>
    <lineage>
        <taxon>Eukaryota</taxon>
        <taxon>Metazoa</taxon>
        <taxon>Ecdysozoa</taxon>
        <taxon>Nematoda</taxon>
        <taxon>Chromadorea</taxon>
        <taxon>Rhabditida</taxon>
        <taxon>Spirurina</taxon>
        <taxon>Spiruromorpha</taxon>
        <taxon>Filarioidea</taxon>
        <taxon>Onchocercidae</taxon>
        <taxon>Wuchereria</taxon>
    </lineage>
</organism>
<dbReference type="GO" id="GO:0000049">
    <property type="term" value="F:tRNA binding"/>
    <property type="evidence" value="ECO:0007669"/>
    <property type="project" value="UniProtKB-KW"/>
</dbReference>
<dbReference type="PANTHER" id="PTHR11777">
    <property type="entry name" value="ALANYL-TRNA SYNTHETASE"/>
    <property type="match status" value="1"/>
</dbReference>
<dbReference type="OMA" id="VWNHVMM"/>
<evidence type="ECO:0000256" key="7">
    <source>
        <dbReference type="ARBA" id="ARBA00022833"/>
    </source>
</evidence>
<dbReference type="InterPro" id="IPR050058">
    <property type="entry name" value="Ala-tRNA_ligase"/>
</dbReference>
<dbReference type="GO" id="GO:0004813">
    <property type="term" value="F:alanine-tRNA ligase activity"/>
    <property type="evidence" value="ECO:0007669"/>
    <property type="project" value="UniProtKB-EC"/>
</dbReference>
<keyword evidence="8" id="KW-0067">ATP-binding</keyword>
<feature type="domain" description="Alanyl-transfer RNA synthetases family profile" evidence="13">
    <location>
        <begin position="4"/>
        <end position="280"/>
    </location>
</feature>
<dbReference type="InterPro" id="IPR045864">
    <property type="entry name" value="aa-tRNA-synth_II/BPL/LPL"/>
</dbReference>
<dbReference type="GO" id="GO:0005739">
    <property type="term" value="C:mitochondrion"/>
    <property type="evidence" value="ECO:0007669"/>
    <property type="project" value="TreeGrafter"/>
</dbReference>
<gene>
    <name evidence="14" type="ORF">WBA_LOCUS3309</name>
</gene>
<keyword evidence="11" id="KW-0030">Aminoacyl-tRNA synthetase</keyword>
<accession>A0A3P7DKN3</accession>
<comment type="catalytic activity">
    <reaction evidence="12">
        <text>tRNA(Ala) + L-alanine + ATP = L-alanyl-tRNA(Ala) + AMP + diphosphate</text>
        <dbReference type="Rhea" id="RHEA:12540"/>
        <dbReference type="Rhea" id="RHEA-COMP:9657"/>
        <dbReference type="Rhea" id="RHEA-COMP:9923"/>
        <dbReference type="ChEBI" id="CHEBI:30616"/>
        <dbReference type="ChEBI" id="CHEBI:33019"/>
        <dbReference type="ChEBI" id="CHEBI:57972"/>
        <dbReference type="ChEBI" id="CHEBI:78442"/>
        <dbReference type="ChEBI" id="CHEBI:78497"/>
        <dbReference type="ChEBI" id="CHEBI:456215"/>
        <dbReference type="EC" id="6.1.1.7"/>
    </reaction>
</comment>
<keyword evidence="4" id="KW-0436">Ligase</keyword>
<dbReference type="InParanoid" id="A0A3P7DKN3"/>
<dbReference type="InterPro" id="IPR018165">
    <property type="entry name" value="Ala-tRNA-synth_IIc_core"/>
</dbReference>
<dbReference type="PROSITE" id="PS50860">
    <property type="entry name" value="AA_TRNA_LIGASE_II_ALA"/>
    <property type="match status" value="1"/>
</dbReference>
<evidence type="ECO:0000256" key="5">
    <source>
        <dbReference type="ARBA" id="ARBA00022723"/>
    </source>
</evidence>
<comment type="similarity">
    <text evidence="1">Belongs to the class-II aminoacyl-tRNA synthetase family.</text>
</comment>
<evidence type="ECO:0000256" key="9">
    <source>
        <dbReference type="ARBA" id="ARBA00022884"/>
    </source>
</evidence>
<evidence type="ECO:0000256" key="10">
    <source>
        <dbReference type="ARBA" id="ARBA00022917"/>
    </source>
</evidence>
<evidence type="ECO:0000256" key="8">
    <source>
        <dbReference type="ARBA" id="ARBA00022840"/>
    </source>
</evidence>
<dbReference type="Proteomes" id="UP000270924">
    <property type="component" value="Unassembled WGS sequence"/>
</dbReference>
<dbReference type="Pfam" id="PF01411">
    <property type="entry name" value="tRNA-synt_2c"/>
    <property type="match status" value="1"/>
</dbReference>
<keyword evidence="7" id="KW-0862">Zinc</keyword>
<dbReference type="EMBL" id="UYWW01001096">
    <property type="protein sequence ID" value="VDM09923.1"/>
    <property type="molecule type" value="Genomic_DNA"/>
</dbReference>
<dbReference type="GO" id="GO:0046872">
    <property type="term" value="F:metal ion binding"/>
    <property type="evidence" value="ECO:0007669"/>
    <property type="project" value="UniProtKB-KW"/>
</dbReference>
<keyword evidence="9" id="KW-0694">RNA-binding</keyword>
<keyword evidence="6" id="KW-0547">Nucleotide-binding</keyword>
<protein>
    <recommendedName>
        <fullName evidence="2">alanine--tRNA ligase</fullName>
        <ecNumber evidence="2">6.1.1.7</ecNumber>
    </recommendedName>
</protein>
<dbReference type="GO" id="GO:0006419">
    <property type="term" value="P:alanyl-tRNA aminoacylation"/>
    <property type="evidence" value="ECO:0007669"/>
    <property type="project" value="InterPro"/>
</dbReference>
<sequence length="280" mass="31766">MKALTCDEVRAAFINFFKDREHTYVHSSSVIPFDDPTLLFANAGMNQYKPIFLGTVEPSSEMAKLKRAVNTQKCIRAGGKHNDLDDVGKDVYHHTFFEMLGNWSFGDYFKLEVCNWAWELLTKVLGIPGERLYVSYFGGDEKAGLDADEECRQIWLNIGVPSSHILSFGMKDNFWEMGDVGPCGPCSEIHYDRVGNRDASHLVNADDPMVVEIWNLVFMQFNREEDGSLKQLPRKHIDCGLGFERLVAVLQNKLSNYDTDIFTPLFSAIHNVSSTTCFLL</sequence>
<evidence type="ECO:0000259" key="13">
    <source>
        <dbReference type="PROSITE" id="PS50860"/>
    </source>
</evidence>
<dbReference type="Gene3D" id="3.30.930.10">
    <property type="entry name" value="Bira Bifunctional Protein, Domain 2"/>
    <property type="match status" value="1"/>
</dbReference>
<proteinExistence type="inferred from homology"/>
<dbReference type="SUPFAM" id="SSF55681">
    <property type="entry name" value="Class II aaRS and biotin synthetases"/>
    <property type="match status" value="1"/>
</dbReference>
<reference evidence="14 15" key="1">
    <citation type="submission" date="2018-11" db="EMBL/GenBank/DDBJ databases">
        <authorList>
            <consortium name="Pathogen Informatics"/>
        </authorList>
    </citation>
    <scope>NUCLEOTIDE SEQUENCE [LARGE SCALE GENOMIC DNA]</scope>
</reference>
<dbReference type="CDD" id="cd00673">
    <property type="entry name" value="AlaRS_core"/>
    <property type="match status" value="1"/>
</dbReference>